<feature type="region of interest" description="Disordered" evidence="1">
    <location>
        <begin position="1"/>
        <end position="27"/>
    </location>
</feature>
<sequence length="356" mass="38669">MPRSRKRGRTATYITPSPSPRELSPQPITSVFQDSAAQPAMNLSSRPSSLAYLSSTLTHPPSLQEILSNSAPAPWTLAAFMAFLSQNHCLETLEFTMEADRYTSAYAELMSGQGTNIKEHNDQLCSLWQKLMDVYLVPAAPREVNLPAPVRDRLLHLPAQGNPPHPEELGEAVRIVYELMNDSVLGPFLDSFTVPHYEESAAEESLQGRQGRTKLRISRDSAPSTNEESSRSPKSSFLPLFGIHRSDQGVQSASSSSDSPETGASDDTYSPVSPRDEPMTPPTTPPTSDWGFNASPGTLQRAINAHNTGWKKMGQKLGLSRKAGRNKRSDATSITSGVPCAENSHSSSSNGSSYPL</sequence>
<keyword evidence="4" id="KW-1185">Reference proteome</keyword>
<feature type="compositionally biased region" description="Low complexity" evidence="1">
    <location>
        <begin position="343"/>
        <end position="356"/>
    </location>
</feature>
<evidence type="ECO:0000313" key="3">
    <source>
        <dbReference type="EMBL" id="OIW27765.1"/>
    </source>
</evidence>
<dbReference type="SUPFAM" id="SSF48097">
    <property type="entry name" value="Regulator of G-protein signaling, RGS"/>
    <property type="match status" value="1"/>
</dbReference>
<gene>
    <name evidence="3" type="ORF">CONLIGDRAFT_450062</name>
</gene>
<feature type="compositionally biased region" description="Low complexity" evidence="1">
    <location>
        <begin position="248"/>
        <end position="265"/>
    </location>
</feature>
<dbReference type="PROSITE" id="PS50132">
    <property type="entry name" value="RGS"/>
    <property type="match status" value="1"/>
</dbReference>
<proteinExistence type="predicted"/>
<evidence type="ECO:0000313" key="4">
    <source>
        <dbReference type="Proteomes" id="UP000182658"/>
    </source>
</evidence>
<organism evidence="3 4">
    <name type="scientific">Coniochaeta ligniaria NRRL 30616</name>
    <dbReference type="NCBI Taxonomy" id="1408157"/>
    <lineage>
        <taxon>Eukaryota</taxon>
        <taxon>Fungi</taxon>
        <taxon>Dikarya</taxon>
        <taxon>Ascomycota</taxon>
        <taxon>Pezizomycotina</taxon>
        <taxon>Sordariomycetes</taxon>
        <taxon>Sordariomycetidae</taxon>
        <taxon>Coniochaetales</taxon>
        <taxon>Coniochaetaceae</taxon>
        <taxon>Coniochaeta</taxon>
    </lineage>
</organism>
<dbReference type="InterPro" id="IPR044926">
    <property type="entry name" value="RGS_subdomain_2"/>
</dbReference>
<dbReference type="Gene3D" id="1.10.167.10">
    <property type="entry name" value="Regulator of G-protein Signalling 4, domain 2"/>
    <property type="match status" value="1"/>
</dbReference>
<dbReference type="STRING" id="1408157.A0A1J7IK31"/>
<feature type="compositionally biased region" description="Polar residues" evidence="1">
    <location>
        <begin position="221"/>
        <end position="235"/>
    </location>
</feature>
<dbReference type="Pfam" id="PF00615">
    <property type="entry name" value="RGS"/>
    <property type="match status" value="1"/>
</dbReference>
<dbReference type="InterPro" id="IPR036305">
    <property type="entry name" value="RGS_sf"/>
</dbReference>
<dbReference type="CDD" id="cd07440">
    <property type="entry name" value="RGS"/>
    <property type="match status" value="1"/>
</dbReference>
<reference evidence="3 4" key="1">
    <citation type="submission" date="2016-10" db="EMBL/GenBank/DDBJ databases">
        <title>Draft genome sequence of Coniochaeta ligniaria NRRL30616, a lignocellulolytic fungus for bioabatement of inhibitors in plant biomass hydrolysates.</title>
        <authorList>
            <consortium name="DOE Joint Genome Institute"/>
            <person name="Jimenez D.J."/>
            <person name="Hector R.E."/>
            <person name="Riley R."/>
            <person name="Sun H."/>
            <person name="Grigoriev I.V."/>
            <person name="Van Elsas J.D."/>
            <person name="Nichols N.N."/>
        </authorList>
    </citation>
    <scope>NUCLEOTIDE SEQUENCE [LARGE SCALE GENOMIC DNA]</scope>
    <source>
        <strain evidence="3 4">NRRL 30616</strain>
    </source>
</reference>
<evidence type="ECO:0000256" key="1">
    <source>
        <dbReference type="SAM" id="MobiDB-lite"/>
    </source>
</evidence>
<dbReference type="SMART" id="SM00315">
    <property type="entry name" value="RGS"/>
    <property type="match status" value="1"/>
</dbReference>
<dbReference type="OrthoDB" id="10266999at2759"/>
<feature type="region of interest" description="Disordered" evidence="1">
    <location>
        <begin position="199"/>
        <end position="356"/>
    </location>
</feature>
<dbReference type="InterPro" id="IPR016137">
    <property type="entry name" value="RGS"/>
</dbReference>
<dbReference type="AlphaFoldDB" id="A0A1J7IK31"/>
<dbReference type="EMBL" id="KV875099">
    <property type="protein sequence ID" value="OIW27765.1"/>
    <property type="molecule type" value="Genomic_DNA"/>
</dbReference>
<evidence type="ECO:0000259" key="2">
    <source>
        <dbReference type="PROSITE" id="PS50132"/>
    </source>
</evidence>
<protein>
    <submittedName>
        <fullName evidence="3">Regulator of G protein signaling superfamily</fullName>
    </submittedName>
</protein>
<dbReference type="Proteomes" id="UP000182658">
    <property type="component" value="Unassembled WGS sequence"/>
</dbReference>
<feature type="domain" description="RGS" evidence="2">
    <location>
        <begin position="80"/>
        <end position="191"/>
    </location>
</feature>
<name>A0A1J7IK31_9PEZI</name>
<dbReference type="PANTHER" id="PTHR10845:SF267">
    <property type="entry name" value="REGULATOR OF G PROTEIN SIGNALING DOMAIN PROTEIN (AFU_ORTHOLOGUE AFUA_6G06860)"/>
    <property type="match status" value="1"/>
</dbReference>
<accession>A0A1J7IK31</accession>
<dbReference type="PANTHER" id="PTHR10845">
    <property type="entry name" value="REGULATOR OF G PROTEIN SIGNALING"/>
    <property type="match status" value="1"/>
</dbReference>
<dbReference type="InParanoid" id="A0A1J7IK31"/>